<dbReference type="EMBL" id="JAMTCJ010000004">
    <property type="protein sequence ID" value="MCP2178014.1"/>
    <property type="molecule type" value="Genomic_DNA"/>
</dbReference>
<proteinExistence type="predicted"/>
<comment type="caution">
    <text evidence="2">The sequence shown here is derived from an EMBL/GenBank/DDBJ whole genome shotgun (WGS) entry which is preliminary data.</text>
</comment>
<keyword evidence="3" id="KW-1185">Reference proteome</keyword>
<name>A0ABT1HJB5_9NOCA</name>
<gene>
    <name evidence="2" type="ORF">LX13_003855</name>
</gene>
<sequence length="138" mass="14600">MIVQRIRTTTAAALIAAGLGTAALTTGAGTAAAADVHSTPTGGVQVWLTHTETVAAAHSGLANYLQASGISNRVAVYLRNDSRYISTRHTIPGRPGLFVDTRYQQVVTETANHPDGRIGINITPARPNLPVVIAQYWR</sequence>
<accession>A0ABT1HJB5</accession>
<reference evidence="2 3" key="1">
    <citation type="submission" date="2022-06" db="EMBL/GenBank/DDBJ databases">
        <title>Genomic Encyclopedia of Archaeal and Bacterial Type Strains, Phase II (KMG-II): from individual species to whole genera.</title>
        <authorList>
            <person name="Goeker M."/>
        </authorList>
    </citation>
    <scope>NUCLEOTIDE SEQUENCE [LARGE SCALE GENOMIC DNA]</scope>
    <source>
        <strain evidence="2 3">DSM 44693</strain>
    </source>
</reference>
<keyword evidence="1" id="KW-0732">Signal</keyword>
<dbReference type="RefSeq" id="WP_253662978.1">
    <property type="nucleotide sequence ID" value="NZ_BAAAJQ010000003.1"/>
</dbReference>
<evidence type="ECO:0000313" key="2">
    <source>
        <dbReference type="EMBL" id="MCP2178014.1"/>
    </source>
</evidence>
<evidence type="ECO:0000256" key="1">
    <source>
        <dbReference type="SAM" id="SignalP"/>
    </source>
</evidence>
<feature type="chain" id="PRO_5045916357" evidence="1">
    <location>
        <begin position="34"/>
        <end position="138"/>
    </location>
</feature>
<protein>
    <submittedName>
        <fullName evidence="2">Uncharacterized protein</fullName>
    </submittedName>
</protein>
<feature type="signal peptide" evidence="1">
    <location>
        <begin position="1"/>
        <end position="33"/>
    </location>
</feature>
<evidence type="ECO:0000313" key="3">
    <source>
        <dbReference type="Proteomes" id="UP001206895"/>
    </source>
</evidence>
<organism evidence="2 3">
    <name type="scientific">Williamsia maris</name>
    <dbReference type="NCBI Taxonomy" id="72806"/>
    <lineage>
        <taxon>Bacteria</taxon>
        <taxon>Bacillati</taxon>
        <taxon>Actinomycetota</taxon>
        <taxon>Actinomycetes</taxon>
        <taxon>Mycobacteriales</taxon>
        <taxon>Nocardiaceae</taxon>
        <taxon>Williamsia</taxon>
    </lineage>
</organism>
<dbReference type="Proteomes" id="UP001206895">
    <property type="component" value="Unassembled WGS sequence"/>
</dbReference>